<organism evidence="2">
    <name type="scientific">Anthurium amnicola</name>
    <dbReference type="NCBI Taxonomy" id="1678845"/>
    <lineage>
        <taxon>Eukaryota</taxon>
        <taxon>Viridiplantae</taxon>
        <taxon>Streptophyta</taxon>
        <taxon>Embryophyta</taxon>
        <taxon>Tracheophyta</taxon>
        <taxon>Spermatophyta</taxon>
        <taxon>Magnoliopsida</taxon>
        <taxon>Liliopsida</taxon>
        <taxon>Araceae</taxon>
        <taxon>Pothoideae</taxon>
        <taxon>Potheae</taxon>
        <taxon>Anthurium</taxon>
    </lineage>
</organism>
<feature type="non-terminal residue" evidence="2">
    <location>
        <position position="1"/>
    </location>
</feature>
<dbReference type="AlphaFoldDB" id="A0A1D1YF41"/>
<evidence type="ECO:0000313" key="2">
    <source>
        <dbReference type="EMBL" id="JAT53250.1"/>
    </source>
</evidence>
<feature type="non-terminal residue" evidence="2">
    <location>
        <position position="112"/>
    </location>
</feature>
<evidence type="ECO:0000256" key="1">
    <source>
        <dbReference type="SAM" id="MobiDB-lite"/>
    </source>
</evidence>
<proteinExistence type="predicted"/>
<feature type="region of interest" description="Disordered" evidence="1">
    <location>
        <begin position="1"/>
        <end position="112"/>
    </location>
</feature>
<accession>A0A1D1YF41</accession>
<name>A0A1D1YF41_9ARAE</name>
<feature type="compositionally biased region" description="Low complexity" evidence="1">
    <location>
        <begin position="52"/>
        <end position="95"/>
    </location>
</feature>
<dbReference type="EMBL" id="GDJX01014686">
    <property type="protein sequence ID" value="JAT53250.1"/>
    <property type="molecule type" value="Transcribed_RNA"/>
</dbReference>
<protein>
    <submittedName>
        <fullName evidence="2">Uncharacterized protein</fullName>
    </submittedName>
</protein>
<sequence length="112" mass="12034">SASRHPSLRPAAFSTPLPSAPPDLSARHRRPQPEAPPPLPDVCSRRRPSLQRRSTAAASVSRSATLRAAASLKIQQQRRTQTPTTAGPQQIAATGRRSATGHTARAHLPEQR</sequence>
<reference evidence="2" key="1">
    <citation type="submission" date="2015-07" db="EMBL/GenBank/DDBJ databases">
        <title>Transcriptome Assembly of Anthurium amnicola.</title>
        <authorList>
            <person name="Suzuki J."/>
        </authorList>
    </citation>
    <scope>NUCLEOTIDE SEQUENCE</scope>
</reference>
<gene>
    <name evidence="2" type="ORF">g.120612</name>
</gene>